<organism evidence="4 5">
    <name type="scientific">Saonia flava</name>
    <dbReference type="NCBI Taxonomy" id="523696"/>
    <lineage>
        <taxon>Bacteria</taxon>
        <taxon>Pseudomonadati</taxon>
        <taxon>Bacteroidota</taxon>
        <taxon>Flavobacteriia</taxon>
        <taxon>Flavobacteriales</taxon>
        <taxon>Flavobacteriaceae</taxon>
        <taxon>Saonia</taxon>
    </lineage>
</organism>
<keyword evidence="2" id="KW-0378">Hydrolase</keyword>
<dbReference type="Proteomes" id="UP000590442">
    <property type="component" value="Unassembled WGS sequence"/>
</dbReference>
<dbReference type="InterPro" id="IPR002925">
    <property type="entry name" value="Dienelactn_hydro"/>
</dbReference>
<dbReference type="Gene3D" id="3.40.50.1820">
    <property type="entry name" value="alpha/beta hydrolase"/>
    <property type="match status" value="1"/>
</dbReference>
<dbReference type="GO" id="GO:0016787">
    <property type="term" value="F:hydrolase activity"/>
    <property type="evidence" value="ECO:0007669"/>
    <property type="project" value="UniProtKB-KW"/>
</dbReference>
<name>A0A846QZV9_9FLAO</name>
<accession>A0A846QZV9</accession>
<keyword evidence="1" id="KW-0732">Signal</keyword>
<evidence type="ECO:0000256" key="1">
    <source>
        <dbReference type="ARBA" id="ARBA00022729"/>
    </source>
</evidence>
<gene>
    <name evidence="4" type="ORF">GGR42_002941</name>
</gene>
<dbReference type="EMBL" id="JAATJJ010000002">
    <property type="protein sequence ID" value="NJB72450.1"/>
    <property type="molecule type" value="Genomic_DNA"/>
</dbReference>
<comment type="caution">
    <text evidence="4">The sequence shown here is derived from an EMBL/GenBank/DDBJ whole genome shotgun (WGS) entry which is preliminary data.</text>
</comment>
<protein>
    <submittedName>
        <fullName evidence="4">Putative peptidase</fullName>
    </submittedName>
</protein>
<dbReference type="PANTHER" id="PTHR43037">
    <property type="entry name" value="UNNAMED PRODUCT-RELATED"/>
    <property type="match status" value="1"/>
</dbReference>
<dbReference type="InterPro" id="IPR029058">
    <property type="entry name" value="AB_hydrolase_fold"/>
</dbReference>
<dbReference type="InterPro" id="IPR050955">
    <property type="entry name" value="Plant_Biomass_Hydrol_Est"/>
</dbReference>
<dbReference type="SUPFAM" id="SSF53474">
    <property type="entry name" value="alpha/beta-Hydrolases"/>
    <property type="match status" value="1"/>
</dbReference>
<reference evidence="4 5" key="1">
    <citation type="submission" date="2020-03" db="EMBL/GenBank/DDBJ databases">
        <title>Genomic Encyclopedia of Type Strains, Phase IV (KMG-IV): sequencing the most valuable type-strain genomes for metagenomic binning, comparative biology and taxonomic classification.</title>
        <authorList>
            <person name="Goeker M."/>
        </authorList>
    </citation>
    <scope>NUCLEOTIDE SEQUENCE [LARGE SCALE GENOMIC DNA]</scope>
    <source>
        <strain evidence="4 5">DSM 29762</strain>
    </source>
</reference>
<evidence type="ECO:0000259" key="3">
    <source>
        <dbReference type="Pfam" id="PF01738"/>
    </source>
</evidence>
<dbReference type="RefSeq" id="WP_167965475.1">
    <property type="nucleotide sequence ID" value="NZ_JAATJJ010000002.1"/>
</dbReference>
<dbReference type="PANTHER" id="PTHR43037:SF5">
    <property type="entry name" value="FERULOYL ESTERASE"/>
    <property type="match status" value="1"/>
</dbReference>
<evidence type="ECO:0000313" key="5">
    <source>
        <dbReference type="Proteomes" id="UP000590442"/>
    </source>
</evidence>
<sequence length="267" mass="29953">MKIKTIISAFSFIICFTGCSDRFLSAQDNPVNTSQISLADTKKAFSELPFKTGINDFKLNAPNNKTWEFRVIVPEIMENEMVPLFVNLHWSASAKDPNIHKLTDCYIEPALENTNAYILSPNSQGLLWYNPANETQVVNLVNFALENLNIEPEKVVILGYSDGGNGSWFFSETHPELFSASIPMASAYSPTYNSNGEIQKIDMPLYVIHGENDELFPLINTKVLVEQSINAGNQIEFVIAPGLSHFVACDYLPYLQDAVEWVKTSVW</sequence>
<dbReference type="AlphaFoldDB" id="A0A846QZV9"/>
<dbReference type="Pfam" id="PF01738">
    <property type="entry name" value="DLH"/>
    <property type="match status" value="1"/>
</dbReference>
<evidence type="ECO:0000313" key="4">
    <source>
        <dbReference type="EMBL" id="NJB72450.1"/>
    </source>
</evidence>
<evidence type="ECO:0000256" key="2">
    <source>
        <dbReference type="ARBA" id="ARBA00022801"/>
    </source>
</evidence>
<keyword evidence="5" id="KW-1185">Reference proteome</keyword>
<feature type="domain" description="Dienelactone hydrolase" evidence="3">
    <location>
        <begin position="140"/>
        <end position="254"/>
    </location>
</feature>
<proteinExistence type="predicted"/>